<comment type="subunit">
    <text evidence="2">Homodimer.</text>
</comment>
<dbReference type="EMBL" id="DVMQ01000017">
    <property type="protein sequence ID" value="HIU24428.1"/>
    <property type="molecule type" value="Genomic_DNA"/>
</dbReference>
<sequence>MRAVIQRVKEAQVSVDQQVIGSCQHGLLILLGIGPHDTDEVVQRFWHKIRNLRIFEDDQGKTNLSLANVEGELLVVSQFTLYANCRKGNRPSFIDAAQPELANMLYEHFCEAAEQDGFTVGRGSFGANMSVSLINDGPFTIWLDSAELGM</sequence>
<dbReference type="GO" id="GO:0051500">
    <property type="term" value="F:D-tyrosyl-tRNA(Tyr) deacylase activity"/>
    <property type="evidence" value="ECO:0007669"/>
    <property type="project" value="TreeGrafter"/>
</dbReference>
<protein>
    <recommendedName>
        <fullName evidence="2">D-aminoacyl-tRNA deacylase</fullName>
        <shortName evidence="2">DTD</shortName>
        <ecNumber evidence="2">3.1.1.96</ecNumber>
    </recommendedName>
    <alternativeName>
        <fullName evidence="2">Gly-tRNA(Ala) deacylase</fullName>
        <ecNumber evidence="2">3.1.1.-</ecNumber>
    </alternativeName>
</protein>
<accession>A0A9D1L5V9</accession>
<name>A0A9D1L5V9_9ACTN</name>
<evidence type="ECO:0000313" key="3">
    <source>
        <dbReference type="EMBL" id="HIU24428.1"/>
    </source>
</evidence>
<comment type="catalytic activity">
    <reaction evidence="2">
        <text>glycyl-tRNA(Ala) + H2O = tRNA(Ala) + glycine + H(+)</text>
        <dbReference type="Rhea" id="RHEA:53744"/>
        <dbReference type="Rhea" id="RHEA-COMP:9657"/>
        <dbReference type="Rhea" id="RHEA-COMP:13640"/>
        <dbReference type="ChEBI" id="CHEBI:15377"/>
        <dbReference type="ChEBI" id="CHEBI:15378"/>
        <dbReference type="ChEBI" id="CHEBI:57305"/>
        <dbReference type="ChEBI" id="CHEBI:78442"/>
        <dbReference type="ChEBI" id="CHEBI:78522"/>
    </reaction>
</comment>
<comment type="subcellular location">
    <subcellularLocation>
        <location evidence="2">Cytoplasm</location>
    </subcellularLocation>
</comment>
<dbReference type="AlphaFoldDB" id="A0A9D1L5V9"/>
<dbReference type="PANTHER" id="PTHR10472:SF5">
    <property type="entry name" value="D-AMINOACYL-TRNA DEACYLASE 1"/>
    <property type="match status" value="1"/>
</dbReference>
<comment type="similarity">
    <text evidence="1 2">Belongs to the DTD family.</text>
</comment>
<evidence type="ECO:0000256" key="1">
    <source>
        <dbReference type="ARBA" id="ARBA00009673"/>
    </source>
</evidence>
<dbReference type="Pfam" id="PF02580">
    <property type="entry name" value="Tyr_Deacylase"/>
    <property type="match status" value="1"/>
</dbReference>
<comment type="caution">
    <text evidence="3">The sequence shown here is derived from an EMBL/GenBank/DDBJ whole genome shotgun (WGS) entry which is preliminary data.</text>
</comment>
<comment type="catalytic activity">
    <reaction evidence="2">
        <text>a D-aminoacyl-tRNA + H2O = a tRNA + a D-alpha-amino acid + H(+)</text>
        <dbReference type="Rhea" id="RHEA:13953"/>
        <dbReference type="Rhea" id="RHEA-COMP:10123"/>
        <dbReference type="Rhea" id="RHEA-COMP:10124"/>
        <dbReference type="ChEBI" id="CHEBI:15377"/>
        <dbReference type="ChEBI" id="CHEBI:15378"/>
        <dbReference type="ChEBI" id="CHEBI:59871"/>
        <dbReference type="ChEBI" id="CHEBI:78442"/>
        <dbReference type="ChEBI" id="CHEBI:79333"/>
        <dbReference type="EC" id="3.1.1.96"/>
    </reaction>
</comment>
<dbReference type="EC" id="3.1.1.-" evidence="2"/>
<reference evidence="3" key="2">
    <citation type="journal article" date="2021" name="PeerJ">
        <title>Extensive microbial diversity within the chicken gut microbiome revealed by metagenomics and culture.</title>
        <authorList>
            <person name="Gilroy R."/>
            <person name="Ravi A."/>
            <person name="Getino M."/>
            <person name="Pursley I."/>
            <person name="Horton D.L."/>
            <person name="Alikhan N.F."/>
            <person name="Baker D."/>
            <person name="Gharbi K."/>
            <person name="Hall N."/>
            <person name="Watson M."/>
            <person name="Adriaenssens E.M."/>
            <person name="Foster-Nyarko E."/>
            <person name="Jarju S."/>
            <person name="Secka A."/>
            <person name="Antonio M."/>
            <person name="Oren A."/>
            <person name="Chaudhuri R.R."/>
            <person name="La Ragione R."/>
            <person name="Hildebrand F."/>
            <person name="Pallen M.J."/>
        </authorList>
    </citation>
    <scope>NUCLEOTIDE SEQUENCE</scope>
    <source>
        <strain evidence="3">ChiHjej12B11-29160</strain>
    </source>
</reference>
<reference evidence="3" key="1">
    <citation type="submission" date="2020-10" db="EMBL/GenBank/DDBJ databases">
        <authorList>
            <person name="Gilroy R."/>
        </authorList>
    </citation>
    <scope>NUCLEOTIDE SEQUENCE</scope>
    <source>
        <strain evidence="3">ChiHjej12B11-29160</strain>
    </source>
</reference>
<dbReference type="GO" id="GO:0005737">
    <property type="term" value="C:cytoplasm"/>
    <property type="evidence" value="ECO:0007669"/>
    <property type="project" value="UniProtKB-SubCell"/>
</dbReference>
<keyword evidence="2 3" id="KW-0378">Hydrolase</keyword>
<dbReference type="GO" id="GO:0019478">
    <property type="term" value="P:D-amino acid catabolic process"/>
    <property type="evidence" value="ECO:0007669"/>
    <property type="project" value="UniProtKB-UniRule"/>
</dbReference>
<dbReference type="InterPro" id="IPR023509">
    <property type="entry name" value="DTD-like_sf"/>
</dbReference>
<dbReference type="GO" id="GO:0000049">
    <property type="term" value="F:tRNA binding"/>
    <property type="evidence" value="ECO:0007669"/>
    <property type="project" value="UniProtKB-UniRule"/>
</dbReference>
<dbReference type="EC" id="3.1.1.96" evidence="2"/>
<dbReference type="Gene3D" id="3.50.80.10">
    <property type="entry name" value="D-tyrosyl-tRNA(Tyr) deacylase"/>
    <property type="match status" value="1"/>
</dbReference>
<dbReference type="HAMAP" id="MF_00518">
    <property type="entry name" value="Deacylase_Dtd"/>
    <property type="match status" value="1"/>
</dbReference>
<evidence type="ECO:0000256" key="2">
    <source>
        <dbReference type="HAMAP-Rule" id="MF_00518"/>
    </source>
</evidence>
<keyword evidence="2" id="KW-0820">tRNA-binding</keyword>
<comment type="function">
    <text evidence="2">An aminoacyl-tRNA editing enzyme that deacylates mischarged D-aminoacyl-tRNAs. Also deacylates mischarged glycyl-tRNA(Ala), protecting cells against glycine mischarging by AlaRS. Acts via tRNA-based rather than protein-based catalysis; rejects L-amino acids rather than detecting D-amino acids in the active site. By recycling D-aminoacyl-tRNA to D-amino acids and free tRNA molecules, this enzyme counteracts the toxicity associated with the formation of D-aminoacyl-tRNA entities in vivo and helps enforce protein L-homochirality.</text>
</comment>
<dbReference type="FunFam" id="3.50.80.10:FF:000001">
    <property type="entry name" value="D-aminoacyl-tRNA deacylase"/>
    <property type="match status" value="1"/>
</dbReference>
<keyword evidence="2" id="KW-0694">RNA-binding</keyword>
<keyword evidence="2" id="KW-0963">Cytoplasm</keyword>
<dbReference type="Proteomes" id="UP000824078">
    <property type="component" value="Unassembled WGS sequence"/>
</dbReference>
<dbReference type="PANTHER" id="PTHR10472">
    <property type="entry name" value="D-TYROSYL-TRNA TYR DEACYLASE"/>
    <property type="match status" value="1"/>
</dbReference>
<comment type="domain">
    <text evidence="2">A Gly-cisPro motif from one monomer fits into the active site of the other monomer to allow specific chiral rejection of L-amino acids.</text>
</comment>
<gene>
    <name evidence="2" type="primary">dtd</name>
    <name evidence="3" type="ORF">IAD17_05855</name>
</gene>
<dbReference type="SUPFAM" id="SSF69500">
    <property type="entry name" value="DTD-like"/>
    <property type="match status" value="1"/>
</dbReference>
<dbReference type="GO" id="GO:0043908">
    <property type="term" value="F:Ser(Gly)-tRNA(Ala) hydrolase activity"/>
    <property type="evidence" value="ECO:0007669"/>
    <property type="project" value="UniProtKB-UniRule"/>
</dbReference>
<proteinExistence type="inferred from homology"/>
<dbReference type="GO" id="GO:0106026">
    <property type="term" value="F:Gly-tRNA(Ala) deacylase activity"/>
    <property type="evidence" value="ECO:0007669"/>
    <property type="project" value="UniProtKB-UniRule"/>
</dbReference>
<dbReference type="NCBIfam" id="TIGR00256">
    <property type="entry name" value="D-aminoacyl-tRNA deacylase"/>
    <property type="match status" value="1"/>
</dbReference>
<evidence type="ECO:0000313" key="4">
    <source>
        <dbReference type="Proteomes" id="UP000824078"/>
    </source>
</evidence>
<organism evidence="3 4">
    <name type="scientific">Candidatus Coprovicinus avistercoris</name>
    <dbReference type="NCBI Taxonomy" id="2840754"/>
    <lineage>
        <taxon>Bacteria</taxon>
        <taxon>Bacillati</taxon>
        <taxon>Actinomycetota</taxon>
        <taxon>Coriobacteriia</taxon>
        <taxon>Coriobacteriales</taxon>
        <taxon>Coriobacteriaceae</taxon>
        <taxon>Coriobacteriaceae incertae sedis</taxon>
        <taxon>Candidatus Coprovicinus</taxon>
    </lineage>
</organism>
<dbReference type="InterPro" id="IPR003732">
    <property type="entry name" value="Daa-tRNA_deacyls_DTD"/>
</dbReference>
<dbReference type="CDD" id="cd00563">
    <property type="entry name" value="Dtyr_deacylase"/>
    <property type="match status" value="1"/>
</dbReference>
<feature type="short sequence motif" description="Gly-cisPro motif, important for rejection of L-amino acids" evidence="2">
    <location>
        <begin position="137"/>
        <end position="138"/>
    </location>
</feature>